<dbReference type="CDD" id="cd14659">
    <property type="entry name" value="Imelysin-like_IPPA"/>
    <property type="match status" value="1"/>
</dbReference>
<reference evidence="6" key="1">
    <citation type="journal article" date="2019" name="Int. J. Syst. Evol. Microbiol.">
        <title>The Global Catalogue of Microorganisms (GCM) 10K type strain sequencing project: providing services to taxonomists for standard genome sequencing and annotation.</title>
        <authorList>
            <consortium name="The Broad Institute Genomics Platform"/>
            <consortium name="The Broad Institute Genome Sequencing Center for Infectious Disease"/>
            <person name="Wu L."/>
            <person name="Ma J."/>
        </authorList>
    </citation>
    <scope>NUCLEOTIDE SEQUENCE [LARGE SCALE GENOMIC DNA]</scope>
    <source>
        <strain evidence="6">CGMCC 4.1782</strain>
    </source>
</reference>
<dbReference type="RefSeq" id="WP_250427557.1">
    <property type="nucleotide sequence ID" value="NZ_JALPRR010000001.1"/>
</dbReference>
<evidence type="ECO:0000256" key="2">
    <source>
        <dbReference type="ARBA" id="ARBA00022729"/>
    </source>
</evidence>
<dbReference type="PROSITE" id="PS51257">
    <property type="entry name" value="PROKAR_LIPOPROTEIN"/>
    <property type="match status" value="1"/>
</dbReference>
<protein>
    <submittedName>
        <fullName evidence="5">Imelysin family protein</fullName>
    </submittedName>
</protein>
<gene>
    <name evidence="5" type="ORF">ACFSKP_06570</name>
</gene>
<dbReference type="InterPro" id="IPR038352">
    <property type="entry name" value="Imelysin_sf"/>
</dbReference>
<dbReference type="EMBL" id="JBHUIM010000001">
    <property type="protein sequence ID" value="MFD2245912.1"/>
    <property type="molecule type" value="Genomic_DNA"/>
</dbReference>
<organism evidence="5 6">
    <name type="scientific">Pontibacter ruber</name>
    <dbReference type="NCBI Taxonomy" id="1343895"/>
    <lineage>
        <taxon>Bacteria</taxon>
        <taxon>Pseudomonadati</taxon>
        <taxon>Bacteroidota</taxon>
        <taxon>Cytophagia</taxon>
        <taxon>Cytophagales</taxon>
        <taxon>Hymenobacteraceae</taxon>
        <taxon>Pontibacter</taxon>
    </lineage>
</organism>
<keyword evidence="2 3" id="KW-0732">Signal</keyword>
<dbReference type="InterPro" id="IPR018976">
    <property type="entry name" value="Imelysin-like"/>
</dbReference>
<evidence type="ECO:0000256" key="1">
    <source>
        <dbReference type="ARBA" id="ARBA00004196"/>
    </source>
</evidence>
<name>A0ABW5CU73_9BACT</name>
<evidence type="ECO:0000259" key="4">
    <source>
        <dbReference type="Pfam" id="PF09375"/>
    </source>
</evidence>
<evidence type="ECO:0000313" key="5">
    <source>
        <dbReference type="EMBL" id="MFD2245912.1"/>
    </source>
</evidence>
<accession>A0ABW5CU73</accession>
<feature type="signal peptide" evidence="3">
    <location>
        <begin position="1"/>
        <end position="25"/>
    </location>
</feature>
<dbReference type="Proteomes" id="UP001597374">
    <property type="component" value="Unassembled WGS sequence"/>
</dbReference>
<feature type="domain" description="Imelysin-like" evidence="4">
    <location>
        <begin position="47"/>
        <end position="346"/>
    </location>
</feature>
<sequence length="370" mass="39493">MMKIKQYSLSALACLALLASCNSDNESGPSSDYDRQAMLNNYADNLIVPGYQAFNKEVGEMTTAISVFTTTPSVTTLADARKEYQEAYLAWQDVSVYEFGPADEQMLRNNLNIYPTTTTQIESNITAGTYDLKASTNLSAKGFPALDYLLYGQASEAAVVDQYTTAASAANRKKYLQDVAALIKQQTEATYTGWSTGTATKTFKEAAGTAVGSSAGNLVNQLNSDIDITKRYKVGIPAGKTNAGTPLPDKVEAYYSGTSLALLERNLKAQKAIFLGQSATGVNGPGLDDYLDHVGAKYNNQTLSAAIAQQYDATLAAVAAVQGPLSQAVTSNPQAVSKVYEELQKLIILTKTDMPAALGVTITYTDNDGD</sequence>
<feature type="chain" id="PRO_5046361965" evidence="3">
    <location>
        <begin position="26"/>
        <end position="370"/>
    </location>
</feature>
<comment type="subcellular location">
    <subcellularLocation>
        <location evidence="1">Cell envelope</location>
    </subcellularLocation>
</comment>
<proteinExistence type="predicted"/>
<evidence type="ECO:0000256" key="3">
    <source>
        <dbReference type="SAM" id="SignalP"/>
    </source>
</evidence>
<keyword evidence="6" id="KW-1185">Reference proteome</keyword>
<evidence type="ECO:0000313" key="6">
    <source>
        <dbReference type="Proteomes" id="UP001597374"/>
    </source>
</evidence>
<dbReference type="Gene3D" id="1.20.1420.20">
    <property type="entry name" value="M75 peptidase, HXXE motif"/>
    <property type="match status" value="1"/>
</dbReference>
<comment type="caution">
    <text evidence="5">The sequence shown here is derived from an EMBL/GenBank/DDBJ whole genome shotgun (WGS) entry which is preliminary data.</text>
</comment>
<dbReference type="Pfam" id="PF09375">
    <property type="entry name" value="Peptidase_M75"/>
    <property type="match status" value="1"/>
</dbReference>
<dbReference type="InterPro" id="IPR034984">
    <property type="entry name" value="Imelysin-like_IPPA"/>
</dbReference>